<proteinExistence type="predicted"/>
<evidence type="ECO:0000256" key="3">
    <source>
        <dbReference type="ARBA" id="ARBA00022833"/>
    </source>
</evidence>
<reference evidence="7" key="3">
    <citation type="submission" date="2023-05" db="EMBL/GenBank/DDBJ databases">
        <authorList>
            <person name="Smith C.H."/>
        </authorList>
    </citation>
    <scope>NUCLEOTIDE SEQUENCE</scope>
    <source>
        <strain evidence="7">CHS0354</strain>
        <tissue evidence="7">Mantle</tissue>
    </source>
</reference>
<dbReference type="Gene3D" id="4.10.830.40">
    <property type="match status" value="1"/>
</dbReference>
<dbReference type="GO" id="GO:0005654">
    <property type="term" value="C:nucleoplasm"/>
    <property type="evidence" value="ECO:0007669"/>
    <property type="project" value="TreeGrafter"/>
</dbReference>
<dbReference type="InterPro" id="IPR000315">
    <property type="entry name" value="Znf_B-box"/>
</dbReference>
<evidence type="ECO:0000256" key="4">
    <source>
        <dbReference type="PROSITE-ProRule" id="PRU00024"/>
    </source>
</evidence>
<evidence type="ECO:0000313" key="8">
    <source>
        <dbReference type="Proteomes" id="UP001195483"/>
    </source>
</evidence>
<keyword evidence="1" id="KW-0479">Metal-binding</keyword>
<dbReference type="PANTHER" id="PTHR25462:SF296">
    <property type="entry name" value="MEIOTIC P26, ISOFORM F"/>
    <property type="match status" value="1"/>
</dbReference>
<dbReference type="PANTHER" id="PTHR25462">
    <property type="entry name" value="BONUS, ISOFORM C-RELATED"/>
    <property type="match status" value="1"/>
</dbReference>
<dbReference type="SUPFAM" id="SSF101898">
    <property type="entry name" value="NHL repeat"/>
    <property type="match status" value="1"/>
</dbReference>
<dbReference type="PROSITE" id="PS50119">
    <property type="entry name" value="ZF_BBOX"/>
    <property type="match status" value="2"/>
</dbReference>
<dbReference type="InterPro" id="IPR027370">
    <property type="entry name" value="Znf-RING_euk"/>
</dbReference>
<protein>
    <submittedName>
        <fullName evidence="7">Uncharacterized protein</fullName>
    </submittedName>
</protein>
<keyword evidence="8" id="KW-1185">Reference proteome</keyword>
<dbReference type="PROSITE" id="PS00518">
    <property type="entry name" value="ZF_RING_1"/>
    <property type="match status" value="1"/>
</dbReference>
<dbReference type="CDD" id="cd16579">
    <property type="entry name" value="RING-HC_PML_C-V"/>
    <property type="match status" value="1"/>
</dbReference>
<dbReference type="PROSITE" id="PS50089">
    <property type="entry name" value="ZF_RING_2"/>
    <property type="match status" value="1"/>
</dbReference>
<gene>
    <name evidence="7" type="ORF">CHS0354_022499</name>
</gene>
<keyword evidence="2 4" id="KW-0863">Zinc-finger</keyword>
<dbReference type="SMART" id="SM00184">
    <property type="entry name" value="RING"/>
    <property type="match status" value="1"/>
</dbReference>
<evidence type="ECO:0000256" key="2">
    <source>
        <dbReference type="ARBA" id="ARBA00022771"/>
    </source>
</evidence>
<dbReference type="SUPFAM" id="SSF57845">
    <property type="entry name" value="B-box zinc-binding domain"/>
    <property type="match status" value="1"/>
</dbReference>
<sequence length="528" mass="59619">MAATLRLNCWICLFPYKKPKILSCFHSFCEACLESHISKARPNPKFQCPICRTEIDIPEGGACCLQSNFYIEIEEVIAEEKVIEEKEVVLCENCDVEQKPVATKYCNVCEQNICCDCALLHEKLKTTRSHKLVGLDHVENKICRKKLCVKHSDEFAEQYCSDCEEFVCSVCRDQYHNNHTVEDIKTTAGKRKRDIQNAVKESEIYLALTQKRLEVIQDPKSMVKSYEKKALQELEEAANRPKEQINIEVKTLSLEIAQKCENELSQLNSFEKSMTSVYENHEAIKQWVAHASDEELLAEGIMIKRKLMAINAAVPSYIPPVGLVSFSKNARINVGSLGSVLNTKTCPNVAKMEMELIDTFCLPDSRQIITILPYKEMQILIVQRNVKGLAIYHGSGLTQANMLQDLTITAVDSDTDFNMFACVSGECKLFRINRDGKVTTFCTLPIIPNLIAACPDGRVIVCGVKSDRLIVIDKNCENMKYIQKKGGPFYLPKFLAVCKRTNILATVDAIDSQSSTVELFDYRATKIT</sequence>
<name>A0AAE0SY47_9BIVA</name>
<dbReference type="CDD" id="cd19757">
    <property type="entry name" value="Bbox1"/>
    <property type="match status" value="1"/>
</dbReference>
<comment type="caution">
    <text evidence="7">The sequence shown here is derived from an EMBL/GenBank/DDBJ whole genome shotgun (WGS) entry which is preliminary data.</text>
</comment>
<dbReference type="SMART" id="SM00336">
    <property type="entry name" value="BBOX"/>
    <property type="match status" value="2"/>
</dbReference>
<dbReference type="Gene3D" id="3.30.40.10">
    <property type="entry name" value="Zinc/RING finger domain, C3HC4 (zinc finger)"/>
    <property type="match status" value="1"/>
</dbReference>
<dbReference type="EMBL" id="JAEAOA010001358">
    <property type="protein sequence ID" value="KAK3599914.1"/>
    <property type="molecule type" value="Genomic_DNA"/>
</dbReference>
<feature type="domain" description="RING-type" evidence="5">
    <location>
        <begin position="9"/>
        <end position="52"/>
    </location>
</feature>
<evidence type="ECO:0000259" key="5">
    <source>
        <dbReference type="PROSITE" id="PS50089"/>
    </source>
</evidence>
<organism evidence="7 8">
    <name type="scientific">Potamilus streckersoni</name>
    <dbReference type="NCBI Taxonomy" id="2493646"/>
    <lineage>
        <taxon>Eukaryota</taxon>
        <taxon>Metazoa</taxon>
        <taxon>Spiralia</taxon>
        <taxon>Lophotrochozoa</taxon>
        <taxon>Mollusca</taxon>
        <taxon>Bivalvia</taxon>
        <taxon>Autobranchia</taxon>
        <taxon>Heteroconchia</taxon>
        <taxon>Palaeoheterodonta</taxon>
        <taxon>Unionida</taxon>
        <taxon>Unionoidea</taxon>
        <taxon>Unionidae</taxon>
        <taxon>Ambleminae</taxon>
        <taxon>Lampsilini</taxon>
        <taxon>Potamilus</taxon>
    </lineage>
</organism>
<dbReference type="GO" id="GO:0008270">
    <property type="term" value="F:zinc ion binding"/>
    <property type="evidence" value="ECO:0007669"/>
    <property type="project" value="UniProtKB-KW"/>
</dbReference>
<dbReference type="AlphaFoldDB" id="A0AAE0SY47"/>
<reference evidence="7" key="1">
    <citation type="journal article" date="2021" name="Genome Biol. Evol.">
        <title>A High-Quality Reference Genome for a Parasitic Bivalve with Doubly Uniparental Inheritance (Bivalvia: Unionida).</title>
        <authorList>
            <person name="Smith C.H."/>
        </authorList>
    </citation>
    <scope>NUCLEOTIDE SEQUENCE</scope>
    <source>
        <strain evidence="7">CHS0354</strain>
    </source>
</reference>
<dbReference type="SUPFAM" id="SSF57850">
    <property type="entry name" value="RING/U-box"/>
    <property type="match status" value="1"/>
</dbReference>
<dbReference type="Pfam" id="PF13445">
    <property type="entry name" value="zf-RING_UBOX"/>
    <property type="match status" value="1"/>
</dbReference>
<dbReference type="Gene3D" id="3.30.160.60">
    <property type="entry name" value="Classic Zinc Finger"/>
    <property type="match status" value="1"/>
</dbReference>
<dbReference type="Proteomes" id="UP001195483">
    <property type="component" value="Unassembled WGS sequence"/>
</dbReference>
<accession>A0AAE0SY47</accession>
<dbReference type="InterPro" id="IPR017907">
    <property type="entry name" value="Znf_RING_CS"/>
</dbReference>
<dbReference type="Pfam" id="PF00643">
    <property type="entry name" value="zf-B_box"/>
    <property type="match status" value="1"/>
</dbReference>
<evidence type="ECO:0000256" key="1">
    <source>
        <dbReference type="ARBA" id="ARBA00022723"/>
    </source>
</evidence>
<feature type="domain" description="B box-type" evidence="6">
    <location>
        <begin position="86"/>
        <end position="135"/>
    </location>
</feature>
<evidence type="ECO:0000259" key="6">
    <source>
        <dbReference type="PROSITE" id="PS50119"/>
    </source>
</evidence>
<feature type="domain" description="B box-type" evidence="6">
    <location>
        <begin position="143"/>
        <end position="184"/>
    </location>
</feature>
<reference evidence="7" key="2">
    <citation type="journal article" date="2021" name="Genome Biol. Evol.">
        <title>Developing a high-quality reference genome for a parasitic bivalve with doubly uniparental inheritance (Bivalvia: Unionida).</title>
        <authorList>
            <person name="Smith C.H."/>
        </authorList>
    </citation>
    <scope>NUCLEOTIDE SEQUENCE</scope>
    <source>
        <strain evidence="7">CHS0354</strain>
        <tissue evidence="7">Mantle</tissue>
    </source>
</reference>
<dbReference type="InterPro" id="IPR047153">
    <property type="entry name" value="TRIM45/56/19-like"/>
</dbReference>
<dbReference type="InterPro" id="IPR001841">
    <property type="entry name" value="Znf_RING"/>
</dbReference>
<dbReference type="InterPro" id="IPR013083">
    <property type="entry name" value="Znf_RING/FYVE/PHD"/>
</dbReference>
<keyword evidence="3" id="KW-0862">Zinc</keyword>
<dbReference type="GO" id="GO:0061630">
    <property type="term" value="F:ubiquitin protein ligase activity"/>
    <property type="evidence" value="ECO:0007669"/>
    <property type="project" value="TreeGrafter"/>
</dbReference>
<evidence type="ECO:0000313" key="7">
    <source>
        <dbReference type="EMBL" id="KAK3599914.1"/>
    </source>
</evidence>